<dbReference type="KEGG" id="mic:Mic7113_5581"/>
<feature type="compositionally biased region" description="Polar residues" evidence="9">
    <location>
        <begin position="41"/>
        <end position="51"/>
    </location>
</feature>
<protein>
    <recommendedName>
        <fullName evidence="1">non-specific serine/threonine protein kinase</fullName>
        <ecNumber evidence="1">2.7.11.1</ecNumber>
    </recommendedName>
</protein>
<feature type="transmembrane region" description="Helical" evidence="10">
    <location>
        <begin position="458"/>
        <end position="480"/>
    </location>
</feature>
<dbReference type="OrthoDB" id="502205at2"/>
<dbReference type="SMART" id="SM00220">
    <property type="entry name" value="S_TKc"/>
    <property type="match status" value="1"/>
</dbReference>
<keyword evidence="4" id="KW-0547">Nucleotide-binding</keyword>
<dbReference type="PANTHER" id="PTHR24363">
    <property type="entry name" value="SERINE/THREONINE PROTEIN KINASE"/>
    <property type="match status" value="1"/>
</dbReference>
<name>K9WM06_9CYAN</name>
<dbReference type="CDD" id="cd14014">
    <property type="entry name" value="STKc_PknB_like"/>
    <property type="match status" value="1"/>
</dbReference>
<comment type="catalytic activity">
    <reaction evidence="8">
        <text>L-seryl-[protein] + ATP = O-phospho-L-seryl-[protein] + ADP + H(+)</text>
        <dbReference type="Rhea" id="RHEA:17989"/>
        <dbReference type="Rhea" id="RHEA-COMP:9863"/>
        <dbReference type="Rhea" id="RHEA-COMP:11604"/>
        <dbReference type="ChEBI" id="CHEBI:15378"/>
        <dbReference type="ChEBI" id="CHEBI:29999"/>
        <dbReference type="ChEBI" id="CHEBI:30616"/>
        <dbReference type="ChEBI" id="CHEBI:83421"/>
        <dbReference type="ChEBI" id="CHEBI:456216"/>
        <dbReference type="EC" id="2.7.11.1"/>
    </reaction>
</comment>
<dbReference type="PROSITE" id="PS50011">
    <property type="entry name" value="PROTEIN_KINASE_DOM"/>
    <property type="match status" value="1"/>
</dbReference>
<evidence type="ECO:0000256" key="1">
    <source>
        <dbReference type="ARBA" id="ARBA00012513"/>
    </source>
</evidence>
<evidence type="ECO:0000256" key="9">
    <source>
        <dbReference type="SAM" id="MobiDB-lite"/>
    </source>
</evidence>
<dbReference type="GO" id="GO:0004674">
    <property type="term" value="F:protein serine/threonine kinase activity"/>
    <property type="evidence" value="ECO:0007669"/>
    <property type="project" value="UniProtKB-KW"/>
</dbReference>
<dbReference type="Proteomes" id="UP000010471">
    <property type="component" value="Chromosome"/>
</dbReference>
<keyword evidence="3" id="KW-0808">Transferase</keyword>
<dbReference type="AlphaFoldDB" id="K9WM06"/>
<feature type="transmembrane region" description="Helical" evidence="10">
    <location>
        <begin position="600"/>
        <end position="621"/>
    </location>
</feature>
<dbReference type="InterPro" id="IPR011009">
    <property type="entry name" value="Kinase-like_dom_sf"/>
</dbReference>
<dbReference type="EMBL" id="CP003630">
    <property type="protein sequence ID" value="AFZ21213.1"/>
    <property type="molecule type" value="Genomic_DNA"/>
</dbReference>
<dbReference type="EC" id="2.7.11.1" evidence="1"/>
<evidence type="ECO:0000256" key="5">
    <source>
        <dbReference type="ARBA" id="ARBA00022777"/>
    </source>
</evidence>
<dbReference type="SUPFAM" id="SSF56112">
    <property type="entry name" value="Protein kinase-like (PK-like)"/>
    <property type="match status" value="1"/>
</dbReference>
<accession>K9WM06</accession>
<dbReference type="HOGENOM" id="CLU_025432_0_0_3"/>
<dbReference type="InterPro" id="IPR000719">
    <property type="entry name" value="Prot_kinase_dom"/>
</dbReference>
<feature type="transmembrane region" description="Helical" evidence="10">
    <location>
        <begin position="425"/>
        <end position="443"/>
    </location>
</feature>
<dbReference type="eggNOG" id="COG0515">
    <property type="taxonomic scope" value="Bacteria"/>
</dbReference>
<keyword evidence="10" id="KW-1133">Transmembrane helix</keyword>
<evidence type="ECO:0000256" key="2">
    <source>
        <dbReference type="ARBA" id="ARBA00022527"/>
    </source>
</evidence>
<keyword evidence="13" id="KW-1185">Reference proteome</keyword>
<organism evidence="12 13">
    <name type="scientific">Allocoleopsis franciscana PCC 7113</name>
    <dbReference type="NCBI Taxonomy" id="1173027"/>
    <lineage>
        <taxon>Bacteria</taxon>
        <taxon>Bacillati</taxon>
        <taxon>Cyanobacteriota</taxon>
        <taxon>Cyanophyceae</taxon>
        <taxon>Coleofasciculales</taxon>
        <taxon>Coleofasciculaceae</taxon>
        <taxon>Allocoleopsis</taxon>
        <taxon>Allocoleopsis franciscana</taxon>
    </lineage>
</organism>
<dbReference type="GO" id="GO:0005524">
    <property type="term" value="F:ATP binding"/>
    <property type="evidence" value="ECO:0007669"/>
    <property type="project" value="UniProtKB-KW"/>
</dbReference>
<evidence type="ECO:0000256" key="7">
    <source>
        <dbReference type="ARBA" id="ARBA00047899"/>
    </source>
</evidence>
<evidence type="ECO:0000313" key="13">
    <source>
        <dbReference type="Proteomes" id="UP000010471"/>
    </source>
</evidence>
<dbReference type="Gene3D" id="1.10.510.10">
    <property type="entry name" value="Transferase(Phosphotransferase) domain 1"/>
    <property type="match status" value="1"/>
</dbReference>
<evidence type="ECO:0000256" key="8">
    <source>
        <dbReference type="ARBA" id="ARBA00048679"/>
    </source>
</evidence>
<keyword evidence="2 12" id="KW-0723">Serine/threonine-protein kinase</keyword>
<evidence type="ECO:0000256" key="4">
    <source>
        <dbReference type="ARBA" id="ARBA00022741"/>
    </source>
</evidence>
<sequence>MSNFPDLSSHGFRVVRELGHNRTGGRVTYLAIPTATASIHNSTLSESSPLTQGEPLVKGHSHRRVNPGVGKKPVVIKQFQFALGNTHWSDYDAIEREIQVLQGLNHPGIPRCFGSFQTPTGFCLVQEYKKAPSLAAPRSFDPDEIKQIAVSLLNILIYLQNRIPTISHRDIKPENILVDEKINVFLVDFGLARIGDSEVAMSSVAKGTIGFMAPEQLFNRQLSEASDLYGLGATLICLLTGTPSTAISNLIDDDYRINFKHLVPKLSLRWIEWLEKMVELKPKNRFPDAATALNALQPIYVMRVPEAKFNHSCLEFTATKLGEKLTQTLTITNSVPETVLESRLEVASHLSDPPHTPHVHEWIQFDQSHFVSNQALCKITVDTRKLMANKTFEREVLIHTNSQPETQVLTIKVKTAPVPIAAKKFPYFSLSLLVLFAAAATWFEATAWEGIVSKNGSLGMAIAIFVSAFVAILGLAAAVTSEAISQVVAKIRTRLGVPLKAMDTVAAVFFAGVAAMFVAGFGADFREMDKASTWGIASLHAAFAAVDAVVFMAAFEGEGVAQNCLQRGFSKTIAIGVSLLSTALGISLGLGFKLGFVNQLVTSAIVGTSLPLATMILYPSLERAKRIANYRKLEGNLIKP</sequence>
<evidence type="ECO:0000259" key="11">
    <source>
        <dbReference type="PROSITE" id="PS50011"/>
    </source>
</evidence>
<feature type="transmembrane region" description="Helical" evidence="10">
    <location>
        <begin position="501"/>
        <end position="522"/>
    </location>
</feature>
<keyword evidence="10" id="KW-0812">Transmembrane</keyword>
<dbReference type="RefSeq" id="WP_015185346.1">
    <property type="nucleotide sequence ID" value="NC_019738.1"/>
</dbReference>
<dbReference type="InterPro" id="IPR008271">
    <property type="entry name" value="Ser/Thr_kinase_AS"/>
</dbReference>
<feature type="transmembrane region" description="Helical" evidence="10">
    <location>
        <begin position="534"/>
        <end position="553"/>
    </location>
</feature>
<dbReference type="Gene3D" id="3.30.200.20">
    <property type="entry name" value="Phosphorylase Kinase, domain 1"/>
    <property type="match status" value="1"/>
</dbReference>
<dbReference type="STRING" id="1173027.Mic7113_5581"/>
<gene>
    <name evidence="12" type="ORF">Mic7113_5581</name>
</gene>
<feature type="transmembrane region" description="Helical" evidence="10">
    <location>
        <begin position="573"/>
        <end position="594"/>
    </location>
</feature>
<evidence type="ECO:0000256" key="10">
    <source>
        <dbReference type="SAM" id="Phobius"/>
    </source>
</evidence>
<keyword evidence="10" id="KW-0472">Membrane</keyword>
<keyword evidence="6" id="KW-0067">ATP-binding</keyword>
<dbReference type="Pfam" id="PF00069">
    <property type="entry name" value="Pkinase"/>
    <property type="match status" value="1"/>
</dbReference>
<feature type="region of interest" description="Disordered" evidence="9">
    <location>
        <begin position="41"/>
        <end position="64"/>
    </location>
</feature>
<feature type="domain" description="Protein kinase" evidence="11">
    <location>
        <begin position="12"/>
        <end position="300"/>
    </location>
</feature>
<dbReference type="PATRIC" id="fig|1173027.3.peg.6181"/>
<dbReference type="PANTHER" id="PTHR24363:SF0">
    <property type="entry name" value="SERINE_THREONINE KINASE LIKE DOMAIN CONTAINING 1"/>
    <property type="match status" value="1"/>
</dbReference>
<evidence type="ECO:0000256" key="3">
    <source>
        <dbReference type="ARBA" id="ARBA00022679"/>
    </source>
</evidence>
<evidence type="ECO:0000256" key="6">
    <source>
        <dbReference type="ARBA" id="ARBA00022840"/>
    </source>
</evidence>
<proteinExistence type="predicted"/>
<keyword evidence="5 12" id="KW-0418">Kinase</keyword>
<comment type="catalytic activity">
    <reaction evidence="7">
        <text>L-threonyl-[protein] + ATP = O-phospho-L-threonyl-[protein] + ADP + H(+)</text>
        <dbReference type="Rhea" id="RHEA:46608"/>
        <dbReference type="Rhea" id="RHEA-COMP:11060"/>
        <dbReference type="Rhea" id="RHEA-COMP:11605"/>
        <dbReference type="ChEBI" id="CHEBI:15378"/>
        <dbReference type="ChEBI" id="CHEBI:30013"/>
        <dbReference type="ChEBI" id="CHEBI:30616"/>
        <dbReference type="ChEBI" id="CHEBI:61977"/>
        <dbReference type="ChEBI" id="CHEBI:456216"/>
        <dbReference type="EC" id="2.7.11.1"/>
    </reaction>
</comment>
<reference evidence="12 13" key="1">
    <citation type="submission" date="2012-06" db="EMBL/GenBank/DDBJ databases">
        <title>Finished chromosome of genome of Microcoleus sp. PCC 7113.</title>
        <authorList>
            <consortium name="US DOE Joint Genome Institute"/>
            <person name="Gugger M."/>
            <person name="Coursin T."/>
            <person name="Rippka R."/>
            <person name="Tandeau De Marsac N."/>
            <person name="Huntemann M."/>
            <person name="Wei C.-L."/>
            <person name="Han J."/>
            <person name="Detter J.C."/>
            <person name="Han C."/>
            <person name="Tapia R."/>
            <person name="Chen A."/>
            <person name="Kyrpides N."/>
            <person name="Mavromatis K."/>
            <person name="Markowitz V."/>
            <person name="Szeto E."/>
            <person name="Ivanova N."/>
            <person name="Pagani I."/>
            <person name="Pati A."/>
            <person name="Goodwin L."/>
            <person name="Nordberg H.P."/>
            <person name="Cantor M.N."/>
            <person name="Hua S.X."/>
            <person name="Woyke T."/>
            <person name="Kerfeld C.A."/>
        </authorList>
    </citation>
    <scope>NUCLEOTIDE SEQUENCE [LARGE SCALE GENOMIC DNA]</scope>
    <source>
        <strain evidence="12 13">PCC 7113</strain>
    </source>
</reference>
<evidence type="ECO:0000313" key="12">
    <source>
        <dbReference type="EMBL" id="AFZ21213.1"/>
    </source>
</evidence>
<dbReference type="PROSITE" id="PS00108">
    <property type="entry name" value="PROTEIN_KINASE_ST"/>
    <property type="match status" value="1"/>
</dbReference>